<evidence type="ECO:0008006" key="4">
    <source>
        <dbReference type="Google" id="ProtNLM"/>
    </source>
</evidence>
<organism evidence="2 3">
    <name type="scientific">Aspergillus lucknowensis</name>
    <dbReference type="NCBI Taxonomy" id="176173"/>
    <lineage>
        <taxon>Eukaryota</taxon>
        <taxon>Fungi</taxon>
        <taxon>Dikarya</taxon>
        <taxon>Ascomycota</taxon>
        <taxon>Pezizomycotina</taxon>
        <taxon>Eurotiomycetes</taxon>
        <taxon>Eurotiomycetidae</taxon>
        <taxon>Eurotiales</taxon>
        <taxon>Aspergillaceae</taxon>
        <taxon>Aspergillus</taxon>
        <taxon>Aspergillus subgen. Nidulantes</taxon>
    </lineage>
</organism>
<keyword evidence="1" id="KW-0472">Membrane</keyword>
<protein>
    <recommendedName>
        <fullName evidence="4">Ion transport domain-containing protein</fullName>
    </recommendedName>
</protein>
<gene>
    <name evidence="2" type="ORF">BJX67DRAFT_368962</name>
</gene>
<accession>A0ABR4L3Q4</accession>
<keyword evidence="1" id="KW-1133">Transmembrane helix</keyword>
<evidence type="ECO:0000256" key="1">
    <source>
        <dbReference type="SAM" id="Phobius"/>
    </source>
</evidence>
<keyword evidence="1" id="KW-0812">Transmembrane</keyword>
<evidence type="ECO:0000313" key="2">
    <source>
        <dbReference type="EMBL" id="KAL2859118.1"/>
    </source>
</evidence>
<dbReference type="GeneID" id="98145764"/>
<reference evidence="2 3" key="1">
    <citation type="submission" date="2024-07" db="EMBL/GenBank/DDBJ databases">
        <title>Section-level genome sequencing and comparative genomics of Aspergillus sections Usti and Cavernicolus.</title>
        <authorList>
            <consortium name="Lawrence Berkeley National Laboratory"/>
            <person name="Nybo J.L."/>
            <person name="Vesth T.C."/>
            <person name="Theobald S."/>
            <person name="Frisvad J.C."/>
            <person name="Larsen T.O."/>
            <person name="Kjaerboelling I."/>
            <person name="Rothschild-Mancinelli K."/>
            <person name="Lyhne E.K."/>
            <person name="Kogle M.E."/>
            <person name="Barry K."/>
            <person name="Clum A."/>
            <person name="Na H."/>
            <person name="Ledsgaard L."/>
            <person name="Lin J."/>
            <person name="Lipzen A."/>
            <person name="Kuo A."/>
            <person name="Riley R."/>
            <person name="Mondo S."/>
            <person name="Labutti K."/>
            <person name="Haridas S."/>
            <person name="Pangalinan J."/>
            <person name="Salamov A.A."/>
            <person name="Simmons B.A."/>
            <person name="Magnuson J.K."/>
            <person name="Chen J."/>
            <person name="Drula E."/>
            <person name="Henrissat B."/>
            <person name="Wiebenga A."/>
            <person name="Lubbers R.J."/>
            <person name="Gomes A.C."/>
            <person name="Macurrencykelacurrency M.R."/>
            <person name="Stajich J."/>
            <person name="Grigoriev I.V."/>
            <person name="Mortensen U.H."/>
            <person name="De Vries R.P."/>
            <person name="Baker S.E."/>
            <person name="Andersen M.R."/>
        </authorList>
    </citation>
    <scope>NUCLEOTIDE SEQUENCE [LARGE SCALE GENOMIC DNA]</scope>
    <source>
        <strain evidence="2 3">CBS 449.75</strain>
    </source>
</reference>
<sequence>MVPAMTAPDMFFRRVRKPCPEFVKSDMHGTVPVPYLYKVFVSLGLETLLSLLSTAWPETARIYVPHPPYLMDWGSRMLFTVLVVDFTKLLIVFGLQVRFAGARNTERDVLFPLWQAF</sequence>
<name>A0ABR4L3Q4_9EURO</name>
<comment type="caution">
    <text evidence="2">The sequence shown here is derived from an EMBL/GenBank/DDBJ whole genome shotgun (WGS) entry which is preliminary data.</text>
</comment>
<dbReference type="Proteomes" id="UP001610432">
    <property type="component" value="Unassembled WGS sequence"/>
</dbReference>
<dbReference type="EMBL" id="JBFXLQ010000187">
    <property type="protein sequence ID" value="KAL2859118.1"/>
    <property type="molecule type" value="Genomic_DNA"/>
</dbReference>
<proteinExistence type="predicted"/>
<keyword evidence="3" id="KW-1185">Reference proteome</keyword>
<feature type="transmembrane region" description="Helical" evidence="1">
    <location>
        <begin position="77"/>
        <end position="97"/>
    </location>
</feature>
<evidence type="ECO:0000313" key="3">
    <source>
        <dbReference type="Proteomes" id="UP001610432"/>
    </source>
</evidence>
<dbReference type="RefSeq" id="XP_070880296.1">
    <property type="nucleotide sequence ID" value="XM_071030692.1"/>
</dbReference>